<dbReference type="RefSeq" id="WP_022613800.1">
    <property type="nucleotide sequence ID" value="NZ_LK391965.1"/>
</dbReference>
<dbReference type="AlphaFoldDB" id="A0AAV2VYC8"/>
<dbReference type="Gene3D" id="2.60.120.620">
    <property type="entry name" value="q2cbj1_9rhob like domain"/>
    <property type="match status" value="1"/>
</dbReference>
<evidence type="ECO:0000313" key="1">
    <source>
        <dbReference type="EMBL" id="CCO49774.1"/>
    </source>
</evidence>
<sequence>MIDEKIKNFAQTLTHSEREILKTIFSFSYTESHDKGSKETEDCLKILQKLQSRKDVDADGIAFVGDAGISSSLFDAINSESQTLARDCMRFEDHLVSTAGEIGKSFGKSEYLKNLVSAHVGKSYPTGKVNYLYYDSEGMGIKPHIDNDEFPINVIMMLEHESYSNSKSSLRFHLTDQSYKDVYLKPGELIIFFADTVVHERTPLSSGEIVRIAAFGYNLM</sequence>
<protein>
    <recommendedName>
        <fullName evidence="3">Fe2OG dioxygenase domain-containing protein</fullName>
    </recommendedName>
</protein>
<evidence type="ECO:0000313" key="2">
    <source>
        <dbReference type="Proteomes" id="UP000018211"/>
    </source>
</evidence>
<reference evidence="1 2" key="1">
    <citation type="journal article" date="2013" name="ISME J.">
        <title>Comparative genomics of pathogenic lineages of Vibrio nigripulchritudo identifies virulence-associated traits.</title>
        <authorList>
            <person name="Goudenege D."/>
            <person name="Labreuche Y."/>
            <person name="Krin E."/>
            <person name="Ansquer D."/>
            <person name="Mangenot S."/>
            <person name="Calteau A."/>
            <person name="Medigue C."/>
            <person name="Mazel D."/>
            <person name="Polz M.F."/>
            <person name="Le Roux F."/>
        </authorList>
    </citation>
    <scope>NUCLEOTIDE SEQUENCE [LARGE SCALE GENOMIC DNA]</scope>
    <source>
        <strain evidence="1 2">SOn1</strain>
    </source>
</reference>
<comment type="caution">
    <text evidence="1">The sequence shown here is derived from an EMBL/GenBank/DDBJ whole genome shotgun (WGS) entry which is preliminary data.</text>
</comment>
<evidence type="ECO:0008006" key="3">
    <source>
        <dbReference type="Google" id="ProtNLM"/>
    </source>
</evidence>
<organism evidence="1 2">
    <name type="scientific">Vibrio nigripulchritudo SOn1</name>
    <dbReference type="NCBI Taxonomy" id="1238450"/>
    <lineage>
        <taxon>Bacteria</taxon>
        <taxon>Pseudomonadati</taxon>
        <taxon>Pseudomonadota</taxon>
        <taxon>Gammaproteobacteria</taxon>
        <taxon>Vibrionales</taxon>
        <taxon>Vibrionaceae</taxon>
        <taxon>Vibrio</taxon>
    </lineage>
</organism>
<gene>
    <name evidence="1" type="ORF">VIBNISOn1_90016</name>
</gene>
<name>A0AAV2VYC8_9VIBR</name>
<dbReference type="EMBL" id="CAOF01000186">
    <property type="protein sequence ID" value="CCO49774.1"/>
    <property type="molecule type" value="Genomic_DNA"/>
</dbReference>
<dbReference type="Proteomes" id="UP000018211">
    <property type="component" value="Unassembled WGS sequence"/>
</dbReference>
<proteinExistence type="predicted"/>
<accession>A0AAV2VYC8</accession>